<dbReference type="InterPro" id="IPR029044">
    <property type="entry name" value="Nucleotide-diphossugar_trans"/>
</dbReference>
<dbReference type="Proteomes" id="UP000322165">
    <property type="component" value="Unassembled WGS sequence"/>
</dbReference>
<sequence length="286" mass="32035">MKTSLIVTTYNWPRALGRVLDSIAGQTRLPDEVIVADDGSGPDTAALLKARAARFPTALRHVWQEDQGFRAGRARNLAIAASRGDYLLLIDGDMVLHPDFVADHLAFATPGCFVQGSRVLTGPTTGARLLADPELRPSPWLPGLDRRRNALRLPWLARRLFARRPRPPRAIKTCNQGWWREDLLRLNGFDERMQGWGREDMELAWRAHHAGIHCRHLRFAALAWHLHHPERHVDGASANDRFLADTRRTGATRCTLGVDTHLAAMATNPPPDLRDPPAQPTLRRSA</sequence>
<dbReference type="CDD" id="cd06420">
    <property type="entry name" value="GT2_Chondriotin_Pol_N"/>
    <property type="match status" value="1"/>
</dbReference>
<evidence type="ECO:0000259" key="4">
    <source>
        <dbReference type="Pfam" id="PF02709"/>
    </source>
</evidence>
<reference evidence="5 6" key="1">
    <citation type="submission" date="2019-09" db="EMBL/GenBank/DDBJ databases">
        <title>Arenimonas chukotkensis sp. nov., a bacterium isolated from Chukotka hot spring, Arctic region, Russia.</title>
        <authorList>
            <person name="Zayulina K.S."/>
            <person name="Prokofeva M.I."/>
            <person name="Elcheninov A.G."/>
            <person name="Novikov A."/>
            <person name="Kochetkova T.V."/>
            <person name="Kublanov I.V."/>
        </authorList>
    </citation>
    <scope>NUCLEOTIDE SEQUENCE [LARGE SCALE GENOMIC DNA]</scope>
    <source>
        <strain evidence="5 6">3729k</strain>
    </source>
</reference>
<dbReference type="Pfam" id="PF02709">
    <property type="entry name" value="Glyco_transf_7C"/>
    <property type="match status" value="1"/>
</dbReference>
<feature type="domain" description="Glycosyltransferase 2-like" evidence="3">
    <location>
        <begin position="4"/>
        <end position="134"/>
    </location>
</feature>
<comment type="caution">
    <text evidence="5">The sequence shown here is derived from an EMBL/GenBank/DDBJ whole genome shotgun (WGS) entry which is preliminary data.</text>
</comment>
<feature type="domain" description="Galactosyltransferase C-terminal" evidence="4">
    <location>
        <begin position="172"/>
        <end position="219"/>
    </location>
</feature>
<dbReference type="GO" id="GO:0016740">
    <property type="term" value="F:transferase activity"/>
    <property type="evidence" value="ECO:0007669"/>
    <property type="project" value="UniProtKB-KW"/>
</dbReference>
<dbReference type="InterPro" id="IPR027791">
    <property type="entry name" value="Galactosyl_T_C"/>
</dbReference>
<dbReference type="AlphaFoldDB" id="A0A5B2ZBX9"/>
<proteinExistence type="predicted"/>
<dbReference type="InterPro" id="IPR001173">
    <property type="entry name" value="Glyco_trans_2-like"/>
</dbReference>
<dbReference type="Pfam" id="PF00535">
    <property type="entry name" value="Glycos_transf_2"/>
    <property type="match status" value="1"/>
</dbReference>
<dbReference type="PANTHER" id="PTHR43685:SF3">
    <property type="entry name" value="SLR2126 PROTEIN"/>
    <property type="match status" value="1"/>
</dbReference>
<gene>
    <name evidence="5" type="ORF">F0415_07975</name>
</gene>
<evidence type="ECO:0000313" key="6">
    <source>
        <dbReference type="Proteomes" id="UP000322165"/>
    </source>
</evidence>
<dbReference type="SUPFAM" id="SSF53448">
    <property type="entry name" value="Nucleotide-diphospho-sugar transferases"/>
    <property type="match status" value="1"/>
</dbReference>
<keyword evidence="1 5" id="KW-0808">Transferase</keyword>
<dbReference type="PANTHER" id="PTHR43685">
    <property type="entry name" value="GLYCOSYLTRANSFERASE"/>
    <property type="match status" value="1"/>
</dbReference>
<dbReference type="Gene3D" id="3.90.550.10">
    <property type="entry name" value="Spore Coat Polysaccharide Biosynthesis Protein SpsA, Chain A"/>
    <property type="match status" value="1"/>
</dbReference>
<keyword evidence="6" id="KW-1185">Reference proteome</keyword>
<dbReference type="InterPro" id="IPR050834">
    <property type="entry name" value="Glycosyltransf_2"/>
</dbReference>
<protein>
    <submittedName>
        <fullName evidence="5">Glycosyltransferase</fullName>
    </submittedName>
</protein>
<organism evidence="5 6">
    <name type="scientific">Arenimonas fontis</name>
    <dbReference type="NCBI Taxonomy" id="2608255"/>
    <lineage>
        <taxon>Bacteria</taxon>
        <taxon>Pseudomonadati</taxon>
        <taxon>Pseudomonadota</taxon>
        <taxon>Gammaproteobacteria</taxon>
        <taxon>Lysobacterales</taxon>
        <taxon>Lysobacteraceae</taxon>
        <taxon>Arenimonas</taxon>
    </lineage>
</organism>
<accession>A0A5B2ZBX9</accession>
<name>A0A5B2ZBX9_9GAMM</name>
<dbReference type="EMBL" id="VUOD01000005">
    <property type="protein sequence ID" value="KAA2284631.1"/>
    <property type="molecule type" value="Genomic_DNA"/>
</dbReference>
<evidence type="ECO:0000259" key="3">
    <source>
        <dbReference type="Pfam" id="PF00535"/>
    </source>
</evidence>
<evidence type="ECO:0000313" key="5">
    <source>
        <dbReference type="EMBL" id="KAA2284631.1"/>
    </source>
</evidence>
<reference evidence="5 6" key="2">
    <citation type="submission" date="2019-09" db="EMBL/GenBank/DDBJ databases">
        <authorList>
            <person name="Mazur A."/>
        </authorList>
    </citation>
    <scope>NUCLEOTIDE SEQUENCE [LARGE SCALE GENOMIC DNA]</scope>
    <source>
        <strain evidence="5 6">3729k</strain>
    </source>
</reference>
<evidence type="ECO:0000256" key="2">
    <source>
        <dbReference type="SAM" id="MobiDB-lite"/>
    </source>
</evidence>
<feature type="region of interest" description="Disordered" evidence="2">
    <location>
        <begin position="265"/>
        <end position="286"/>
    </location>
</feature>
<evidence type="ECO:0000256" key="1">
    <source>
        <dbReference type="ARBA" id="ARBA00022679"/>
    </source>
</evidence>